<comment type="caution">
    <text evidence="1">The sequence shown here is derived from an EMBL/GenBank/DDBJ whole genome shotgun (WGS) entry which is preliminary data.</text>
</comment>
<protein>
    <recommendedName>
        <fullName evidence="3">Ribosomal protein S18</fullName>
    </recommendedName>
</protein>
<sequence length="154" mass="17306">MKSMKNIQTENPKLLLQFSSNFLDQQPGFISAQPTMAFIPTGRNSFVGSNPWPKGKRALFRKPNLEFIDYGSRLEPCSRPTRPILGDEERRSLGQSNITYFNNTVPALDQNVKFEKVGGAIGPTNQRSSPQVATLTCLKKEMRQRGSGQDRTWA</sequence>
<organism evidence="1 2">
    <name type="scientific">Dovyalis caffra</name>
    <dbReference type="NCBI Taxonomy" id="77055"/>
    <lineage>
        <taxon>Eukaryota</taxon>
        <taxon>Viridiplantae</taxon>
        <taxon>Streptophyta</taxon>
        <taxon>Embryophyta</taxon>
        <taxon>Tracheophyta</taxon>
        <taxon>Spermatophyta</taxon>
        <taxon>Magnoliopsida</taxon>
        <taxon>eudicotyledons</taxon>
        <taxon>Gunneridae</taxon>
        <taxon>Pentapetalae</taxon>
        <taxon>rosids</taxon>
        <taxon>fabids</taxon>
        <taxon>Malpighiales</taxon>
        <taxon>Salicaceae</taxon>
        <taxon>Flacourtieae</taxon>
        <taxon>Dovyalis</taxon>
    </lineage>
</organism>
<dbReference type="AlphaFoldDB" id="A0AAV1QVK3"/>
<gene>
    <name evidence="1" type="ORF">DCAF_LOCUS1796</name>
</gene>
<reference evidence="1 2" key="1">
    <citation type="submission" date="2024-01" db="EMBL/GenBank/DDBJ databases">
        <authorList>
            <person name="Waweru B."/>
        </authorList>
    </citation>
    <scope>NUCLEOTIDE SEQUENCE [LARGE SCALE GENOMIC DNA]</scope>
</reference>
<evidence type="ECO:0000313" key="2">
    <source>
        <dbReference type="Proteomes" id="UP001314170"/>
    </source>
</evidence>
<proteinExistence type="predicted"/>
<dbReference type="Proteomes" id="UP001314170">
    <property type="component" value="Unassembled WGS sequence"/>
</dbReference>
<evidence type="ECO:0000313" key="1">
    <source>
        <dbReference type="EMBL" id="CAK7324159.1"/>
    </source>
</evidence>
<evidence type="ECO:0008006" key="3">
    <source>
        <dbReference type="Google" id="ProtNLM"/>
    </source>
</evidence>
<keyword evidence="2" id="KW-1185">Reference proteome</keyword>
<name>A0AAV1QVK3_9ROSI</name>
<dbReference type="EMBL" id="CAWUPB010000246">
    <property type="protein sequence ID" value="CAK7324159.1"/>
    <property type="molecule type" value="Genomic_DNA"/>
</dbReference>
<accession>A0AAV1QVK3</accession>